<dbReference type="RefSeq" id="XP_065722917.2">
    <property type="nucleotide sequence ID" value="XM_065866845.2"/>
</dbReference>
<evidence type="ECO:0000256" key="1">
    <source>
        <dbReference type="ARBA" id="ARBA00006529"/>
    </source>
</evidence>
<dbReference type="Proteomes" id="UP001652628">
    <property type="component" value="Chromosome 3"/>
</dbReference>
<evidence type="ECO:0000256" key="6">
    <source>
        <dbReference type="ARBA" id="ARBA00022840"/>
    </source>
</evidence>
<dbReference type="GO" id="GO:0043123">
    <property type="term" value="P:positive regulation of canonical NF-kappaB signal transduction"/>
    <property type="evidence" value="ECO:0007669"/>
    <property type="project" value="TreeGrafter"/>
</dbReference>
<gene>
    <name evidence="10" type="primary">Takl2</name>
</gene>
<dbReference type="AlphaFoldDB" id="A0AB40DHK7"/>
<dbReference type="GO" id="GO:0006955">
    <property type="term" value="P:immune response"/>
    <property type="evidence" value="ECO:0007669"/>
    <property type="project" value="TreeGrafter"/>
</dbReference>
<keyword evidence="6 7" id="KW-0067">ATP-binding</keyword>
<keyword evidence="9" id="KW-1185">Reference proteome</keyword>
<dbReference type="PROSITE" id="PS50011">
    <property type="entry name" value="PROTEIN_KINASE_DOM"/>
    <property type="match status" value="1"/>
</dbReference>
<protein>
    <submittedName>
        <fullName evidence="10">Mitogen-activated protein kinase kinase kinase 7</fullName>
    </submittedName>
</protein>
<organism evidence="9 10">
    <name type="scientific">Drosophila suzukii</name>
    <name type="common">Spotted-wing drosophila fruit fly</name>
    <dbReference type="NCBI Taxonomy" id="28584"/>
    <lineage>
        <taxon>Eukaryota</taxon>
        <taxon>Metazoa</taxon>
        <taxon>Ecdysozoa</taxon>
        <taxon>Arthropoda</taxon>
        <taxon>Hexapoda</taxon>
        <taxon>Insecta</taxon>
        <taxon>Pterygota</taxon>
        <taxon>Neoptera</taxon>
        <taxon>Endopterygota</taxon>
        <taxon>Diptera</taxon>
        <taxon>Brachycera</taxon>
        <taxon>Muscomorpha</taxon>
        <taxon>Ephydroidea</taxon>
        <taxon>Drosophilidae</taxon>
        <taxon>Drosophila</taxon>
        <taxon>Sophophora</taxon>
    </lineage>
</organism>
<sequence>MDAAVEEIPYQELKMGELIGSGFYGHVYSARWRNIEIAVKRIIPGRENKKILREVNNLSRVSHVNIVKLYGISKDEDSFLMLIEYVDGGSLHKFLHEGQLRPCYSHAHAFNWAYQIAKAVAYLHAITPHAVIHRDIKPLNALLCQKGLSLKICDFGTVVDLSQSISQNAGTCKYKPPEVLVGLPFTEKCDVYSWAITFWEILSRKEPFEQHDGTFALSLAINGGERPPLSSITSCPEDVISLINTCWNTNPQRRHTMELVAYIMERFVSEAGPIQPLDL</sequence>
<dbReference type="SUPFAM" id="SSF56112">
    <property type="entry name" value="Protein kinase-like (PK-like)"/>
    <property type="match status" value="1"/>
</dbReference>
<dbReference type="GO" id="GO:0007254">
    <property type="term" value="P:JNK cascade"/>
    <property type="evidence" value="ECO:0007669"/>
    <property type="project" value="TreeGrafter"/>
</dbReference>
<dbReference type="PROSITE" id="PS00107">
    <property type="entry name" value="PROTEIN_KINASE_ATP"/>
    <property type="match status" value="1"/>
</dbReference>
<dbReference type="InterPro" id="IPR001245">
    <property type="entry name" value="Ser-Thr/Tyr_kinase_cat_dom"/>
</dbReference>
<name>A0AB40DHK7_DROSZ</name>
<evidence type="ECO:0000256" key="2">
    <source>
        <dbReference type="ARBA" id="ARBA00022527"/>
    </source>
</evidence>
<dbReference type="PANTHER" id="PTHR46716:SF1">
    <property type="entry name" value="MITOGEN-ACTIVATED PROTEIN KINASE KINASE KINASE 7"/>
    <property type="match status" value="1"/>
</dbReference>
<evidence type="ECO:0000256" key="3">
    <source>
        <dbReference type="ARBA" id="ARBA00022679"/>
    </source>
</evidence>
<dbReference type="PANTHER" id="PTHR46716">
    <property type="entry name" value="MITOGEN-ACTIVATED PROTEIN KINASE KINASE KINASE 7"/>
    <property type="match status" value="1"/>
</dbReference>
<dbReference type="InterPro" id="IPR011009">
    <property type="entry name" value="Kinase-like_dom_sf"/>
</dbReference>
<dbReference type="GO" id="GO:0005524">
    <property type="term" value="F:ATP binding"/>
    <property type="evidence" value="ECO:0007669"/>
    <property type="project" value="UniProtKB-UniRule"/>
</dbReference>
<dbReference type="GO" id="GO:0004709">
    <property type="term" value="F:MAP kinase kinase kinase activity"/>
    <property type="evidence" value="ECO:0007669"/>
    <property type="project" value="TreeGrafter"/>
</dbReference>
<dbReference type="Gene3D" id="3.30.200.20">
    <property type="entry name" value="Phosphorylase Kinase, domain 1"/>
    <property type="match status" value="1"/>
</dbReference>
<dbReference type="Pfam" id="PF00069">
    <property type="entry name" value="Pkinase"/>
    <property type="match status" value="1"/>
</dbReference>
<accession>A0AB40DHK7</accession>
<dbReference type="SMART" id="SM00220">
    <property type="entry name" value="S_TKc"/>
    <property type="match status" value="1"/>
</dbReference>
<dbReference type="GeneID" id="108005952"/>
<dbReference type="InterPro" id="IPR017441">
    <property type="entry name" value="Protein_kinase_ATP_BS"/>
</dbReference>
<feature type="domain" description="Protein kinase" evidence="8">
    <location>
        <begin position="13"/>
        <end position="268"/>
    </location>
</feature>
<keyword evidence="4 7" id="KW-0547">Nucleotide-binding</keyword>
<dbReference type="Gene3D" id="1.10.510.10">
    <property type="entry name" value="Transferase(Phosphotransferase) domain 1"/>
    <property type="match status" value="1"/>
</dbReference>
<comment type="similarity">
    <text evidence="1">Belongs to the protein kinase superfamily. STE Ser/Thr protein kinase family. MAP kinase kinase kinase subfamily.</text>
</comment>
<reference evidence="10" key="1">
    <citation type="submission" date="2025-08" db="UniProtKB">
        <authorList>
            <consortium name="RefSeq"/>
        </authorList>
    </citation>
    <scope>IDENTIFICATION</scope>
</reference>
<dbReference type="PRINTS" id="PR00109">
    <property type="entry name" value="TYRKINASE"/>
</dbReference>
<evidence type="ECO:0000313" key="10">
    <source>
        <dbReference type="RefSeq" id="XP_065722917.2"/>
    </source>
</evidence>
<dbReference type="PIRSF" id="PIRSF000654">
    <property type="entry name" value="Integrin-linked_kinase"/>
    <property type="match status" value="1"/>
</dbReference>
<evidence type="ECO:0000256" key="5">
    <source>
        <dbReference type="ARBA" id="ARBA00022777"/>
    </source>
</evidence>
<evidence type="ECO:0000259" key="8">
    <source>
        <dbReference type="PROSITE" id="PS50011"/>
    </source>
</evidence>
<dbReference type="InterPro" id="IPR000719">
    <property type="entry name" value="Prot_kinase_dom"/>
</dbReference>
<keyword evidence="3" id="KW-0808">Transferase</keyword>
<keyword evidence="2" id="KW-0723">Serine/threonine-protein kinase</keyword>
<feature type="binding site" evidence="7">
    <location>
        <position position="40"/>
    </location>
    <ligand>
        <name>ATP</name>
        <dbReference type="ChEBI" id="CHEBI:30616"/>
    </ligand>
</feature>
<proteinExistence type="inferred from homology"/>
<evidence type="ECO:0000256" key="4">
    <source>
        <dbReference type="ARBA" id="ARBA00022741"/>
    </source>
</evidence>
<evidence type="ECO:0000313" key="9">
    <source>
        <dbReference type="Proteomes" id="UP001652628"/>
    </source>
</evidence>
<evidence type="ECO:0000256" key="7">
    <source>
        <dbReference type="PROSITE-ProRule" id="PRU10141"/>
    </source>
</evidence>
<keyword evidence="5 10" id="KW-0418">Kinase</keyword>